<dbReference type="EMBL" id="ML120411">
    <property type="protein sequence ID" value="RPA96822.1"/>
    <property type="molecule type" value="Genomic_DNA"/>
</dbReference>
<reference evidence="3 4" key="1">
    <citation type="journal article" date="2018" name="Nat. Ecol. Evol.">
        <title>Pezizomycetes genomes reveal the molecular basis of ectomycorrhizal truffle lifestyle.</title>
        <authorList>
            <person name="Murat C."/>
            <person name="Payen T."/>
            <person name="Noel B."/>
            <person name="Kuo A."/>
            <person name="Morin E."/>
            <person name="Chen J."/>
            <person name="Kohler A."/>
            <person name="Krizsan K."/>
            <person name="Balestrini R."/>
            <person name="Da Silva C."/>
            <person name="Montanini B."/>
            <person name="Hainaut M."/>
            <person name="Levati E."/>
            <person name="Barry K.W."/>
            <person name="Belfiori B."/>
            <person name="Cichocki N."/>
            <person name="Clum A."/>
            <person name="Dockter R.B."/>
            <person name="Fauchery L."/>
            <person name="Guy J."/>
            <person name="Iotti M."/>
            <person name="Le Tacon F."/>
            <person name="Lindquist E.A."/>
            <person name="Lipzen A."/>
            <person name="Malagnac F."/>
            <person name="Mello A."/>
            <person name="Molinier V."/>
            <person name="Miyauchi S."/>
            <person name="Poulain J."/>
            <person name="Riccioni C."/>
            <person name="Rubini A."/>
            <person name="Sitrit Y."/>
            <person name="Splivallo R."/>
            <person name="Traeger S."/>
            <person name="Wang M."/>
            <person name="Zifcakova L."/>
            <person name="Wipf D."/>
            <person name="Zambonelli A."/>
            <person name="Paolocci F."/>
            <person name="Nowrousian M."/>
            <person name="Ottonello S."/>
            <person name="Baldrian P."/>
            <person name="Spatafora J.W."/>
            <person name="Henrissat B."/>
            <person name="Nagy L.G."/>
            <person name="Aury J.M."/>
            <person name="Wincker P."/>
            <person name="Grigoriev I.V."/>
            <person name="Bonfante P."/>
            <person name="Martin F.M."/>
        </authorList>
    </citation>
    <scope>NUCLEOTIDE SEQUENCE [LARGE SCALE GENOMIC DNA]</scope>
    <source>
        <strain evidence="3 4">120613-1</strain>
    </source>
</reference>
<dbReference type="STRING" id="1336337.A0A3N4JEX6"/>
<proteinExistence type="predicted"/>
<keyword evidence="2" id="KW-1133">Transmembrane helix</keyword>
<accession>A0A3N4JEX6</accession>
<feature type="compositionally biased region" description="Low complexity" evidence="1">
    <location>
        <begin position="45"/>
        <end position="81"/>
    </location>
</feature>
<feature type="transmembrane region" description="Helical" evidence="2">
    <location>
        <begin position="126"/>
        <end position="149"/>
    </location>
</feature>
<protein>
    <submittedName>
        <fullName evidence="3">Uncharacterized protein</fullName>
    </submittedName>
</protein>
<feature type="compositionally biased region" description="Basic and acidic residues" evidence="1">
    <location>
        <begin position="82"/>
        <end position="92"/>
    </location>
</feature>
<evidence type="ECO:0000256" key="2">
    <source>
        <dbReference type="SAM" id="Phobius"/>
    </source>
</evidence>
<organism evidence="3 4">
    <name type="scientific">Choiromyces venosus 120613-1</name>
    <dbReference type="NCBI Taxonomy" id="1336337"/>
    <lineage>
        <taxon>Eukaryota</taxon>
        <taxon>Fungi</taxon>
        <taxon>Dikarya</taxon>
        <taxon>Ascomycota</taxon>
        <taxon>Pezizomycotina</taxon>
        <taxon>Pezizomycetes</taxon>
        <taxon>Pezizales</taxon>
        <taxon>Tuberaceae</taxon>
        <taxon>Choiromyces</taxon>
    </lineage>
</organism>
<keyword evidence="2" id="KW-0472">Membrane</keyword>
<dbReference type="OrthoDB" id="4094614at2759"/>
<gene>
    <name evidence="3" type="ORF">L873DRAFT_1810923</name>
</gene>
<evidence type="ECO:0000313" key="3">
    <source>
        <dbReference type="EMBL" id="RPA96822.1"/>
    </source>
</evidence>
<evidence type="ECO:0000313" key="4">
    <source>
        <dbReference type="Proteomes" id="UP000276215"/>
    </source>
</evidence>
<evidence type="ECO:0000256" key="1">
    <source>
        <dbReference type="SAM" id="MobiDB-lite"/>
    </source>
</evidence>
<sequence>MAAGTKYGLKIIDDATGKFEYSPPFDMTVPGSIFDGAAAKPSGEAPTASTPKQAAPTAAPTSAAAVAGTTAPASVSASATKETSEEKSKPTETAEATSSSSAGGLLGGGGGGGGSFSLENMPDLGLIFAASGAGVAGLIIIIVIAAVWARIHRDKKKAGYYDPKSFRDRRSHLEAETPMTRAYHRRLSSTSSFGDGARPSEVFSMHNRSPSPPLPMPTAPPRLRNPPPPLGPPLVSPGPSPPPGLQTTQVPLSLPPPISPLPTALMIPRNPSYSANLPFPSQACAPYALRVYTPVGTNSETHAL</sequence>
<dbReference type="Proteomes" id="UP000276215">
    <property type="component" value="Unassembled WGS sequence"/>
</dbReference>
<feature type="region of interest" description="Disordered" evidence="1">
    <location>
        <begin position="30"/>
        <end position="108"/>
    </location>
</feature>
<feature type="compositionally biased region" description="Pro residues" evidence="1">
    <location>
        <begin position="210"/>
        <end position="244"/>
    </location>
</feature>
<name>A0A3N4JEX6_9PEZI</name>
<feature type="compositionally biased region" description="Low complexity" evidence="1">
    <location>
        <begin position="93"/>
        <end position="103"/>
    </location>
</feature>
<dbReference type="AlphaFoldDB" id="A0A3N4JEX6"/>
<keyword evidence="2" id="KW-0812">Transmembrane</keyword>
<keyword evidence="4" id="KW-1185">Reference proteome</keyword>
<feature type="region of interest" description="Disordered" evidence="1">
    <location>
        <begin position="186"/>
        <end position="249"/>
    </location>
</feature>